<dbReference type="InterPro" id="IPR020476">
    <property type="entry name" value="Nudix_hydrolase"/>
</dbReference>
<comment type="cofactor">
    <cofactor evidence="1">
        <name>Mg(2+)</name>
        <dbReference type="ChEBI" id="CHEBI:18420"/>
    </cofactor>
</comment>
<evidence type="ECO:0000256" key="1">
    <source>
        <dbReference type="ARBA" id="ARBA00001946"/>
    </source>
</evidence>
<keyword evidence="6" id="KW-0227">DNA damage</keyword>
<dbReference type="Pfam" id="PF00293">
    <property type="entry name" value="NUDIX"/>
    <property type="match status" value="1"/>
</dbReference>
<dbReference type="STRING" id="1802115.A2756_00755"/>
<keyword evidence="8" id="KW-0460">Magnesium</keyword>
<protein>
    <recommendedName>
        <fullName evidence="11">8-oxo-dGTP diphosphatase</fullName>
        <ecNumber evidence="11">3.6.1.55</ecNumber>
    </recommendedName>
</protein>
<keyword evidence="7 12" id="KW-0378">Hydrolase</keyword>
<name>A0A1G2G5K9_9BACT</name>
<dbReference type="InterPro" id="IPR047127">
    <property type="entry name" value="MutT-like"/>
</dbReference>
<keyword evidence="5" id="KW-0479">Metal-binding</keyword>
<dbReference type="PANTHER" id="PTHR47707:SF1">
    <property type="entry name" value="NUDIX HYDROLASE FAMILY PROTEIN"/>
    <property type="match status" value="1"/>
</dbReference>
<evidence type="ECO:0000313" key="14">
    <source>
        <dbReference type="EMBL" id="OGZ45534.1"/>
    </source>
</evidence>
<evidence type="ECO:0000256" key="3">
    <source>
        <dbReference type="ARBA" id="ARBA00022457"/>
    </source>
</evidence>
<evidence type="ECO:0000256" key="7">
    <source>
        <dbReference type="ARBA" id="ARBA00022801"/>
    </source>
</evidence>
<dbReference type="EC" id="3.6.1.55" evidence="11"/>
<evidence type="ECO:0000256" key="4">
    <source>
        <dbReference type="ARBA" id="ARBA00022705"/>
    </source>
</evidence>
<comment type="catalytic activity">
    <reaction evidence="10">
        <text>8-oxo-dGTP + H2O = 8-oxo-dGMP + diphosphate + H(+)</text>
        <dbReference type="Rhea" id="RHEA:31575"/>
        <dbReference type="ChEBI" id="CHEBI:15377"/>
        <dbReference type="ChEBI" id="CHEBI:15378"/>
        <dbReference type="ChEBI" id="CHEBI:33019"/>
        <dbReference type="ChEBI" id="CHEBI:63224"/>
        <dbReference type="ChEBI" id="CHEBI:77896"/>
        <dbReference type="EC" id="3.6.1.55"/>
    </reaction>
</comment>
<dbReference type="Proteomes" id="UP000177785">
    <property type="component" value="Unassembled WGS sequence"/>
</dbReference>
<dbReference type="GO" id="GO:0006281">
    <property type="term" value="P:DNA repair"/>
    <property type="evidence" value="ECO:0007669"/>
    <property type="project" value="UniProtKB-KW"/>
</dbReference>
<dbReference type="Gene3D" id="3.90.79.10">
    <property type="entry name" value="Nucleoside Triphosphate Pyrophosphohydrolase"/>
    <property type="match status" value="1"/>
</dbReference>
<evidence type="ECO:0000256" key="11">
    <source>
        <dbReference type="ARBA" id="ARBA00038905"/>
    </source>
</evidence>
<accession>A0A1G2G5K9</accession>
<dbReference type="PRINTS" id="PR00502">
    <property type="entry name" value="NUDIXFAMILY"/>
</dbReference>
<evidence type="ECO:0000259" key="13">
    <source>
        <dbReference type="PROSITE" id="PS51462"/>
    </source>
</evidence>
<dbReference type="PROSITE" id="PS00893">
    <property type="entry name" value="NUDIX_BOX"/>
    <property type="match status" value="1"/>
</dbReference>
<dbReference type="GO" id="GO:0044716">
    <property type="term" value="F:8-oxo-GDP phosphatase activity"/>
    <property type="evidence" value="ECO:0007669"/>
    <property type="project" value="TreeGrafter"/>
</dbReference>
<evidence type="ECO:0000313" key="15">
    <source>
        <dbReference type="Proteomes" id="UP000177785"/>
    </source>
</evidence>
<keyword evidence="9" id="KW-0234">DNA repair</keyword>
<dbReference type="InterPro" id="IPR020084">
    <property type="entry name" value="NUDIX_hydrolase_CS"/>
</dbReference>
<evidence type="ECO:0000256" key="5">
    <source>
        <dbReference type="ARBA" id="ARBA00022723"/>
    </source>
</evidence>
<dbReference type="GO" id="GO:0046872">
    <property type="term" value="F:metal ion binding"/>
    <property type="evidence" value="ECO:0007669"/>
    <property type="project" value="UniProtKB-KW"/>
</dbReference>
<keyword evidence="4" id="KW-0235">DNA replication</keyword>
<proteinExistence type="inferred from homology"/>
<dbReference type="InterPro" id="IPR000086">
    <property type="entry name" value="NUDIX_hydrolase_dom"/>
</dbReference>
<evidence type="ECO:0000256" key="12">
    <source>
        <dbReference type="RuleBase" id="RU003476"/>
    </source>
</evidence>
<dbReference type="InterPro" id="IPR015797">
    <property type="entry name" value="NUDIX_hydrolase-like_dom_sf"/>
</dbReference>
<dbReference type="AlphaFoldDB" id="A0A1G2G5K9"/>
<sequence>MNKSMLFKTQPADFKKEIDVVGCYVEHDGSFILLHRQPYKTHGGKWGLPAGKVDAGETVSRAMAREIFEETGIEIPENDLVYFRSIFVRNEGHDFDYHMFLAKVAAPPGITINPKEHQGYVWASPSEARKMDLIHDLDECIGMFYFDDPTVGGKRRKVFSGEITKDKLSQFSINNFTRAFDFIDRGMTT</sequence>
<evidence type="ECO:0000256" key="2">
    <source>
        <dbReference type="ARBA" id="ARBA00005582"/>
    </source>
</evidence>
<dbReference type="PROSITE" id="PS51462">
    <property type="entry name" value="NUDIX"/>
    <property type="match status" value="1"/>
</dbReference>
<dbReference type="SUPFAM" id="SSF55811">
    <property type="entry name" value="Nudix"/>
    <property type="match status" value="1"/>
</dbReference>
<dbReference type="CDD" id="cd02883">
    <property type="entry name" value="NUDIX_Hydrolase"/>
    <property type="match status" value="1"/>
</dbReference>
<feature type="domain" description="Nudix hydrolase" evidence="13">
    <location>
        <begin position="16"/>
        <end position="145"/>
    </location>
</feature>
<comment type="caution">
    <text evidence="14">The sequence shown here is derived from an EMBL/GenBank/DDBJ whole genome shotgun (WGS) entry which is preliminary data.</text>
</comment>
<evidence type="ECO:0000256" key="8">
    <source>
        <dbReference type="ARBA" id="ARBA00022842"/>
    </source>
</evidence>
<dbReference type="EMBL" id="MHNL01000006">
    <property type="protein sequence ID" value="OGZ45534.1"/>
    <property type="molecule type" value="Genomic_DNA"/>
</dbReference>
<evidence type="ECO:0000256" key="9">
    <source>
        <dbReference type="ARBA" id="ARBA00023204"/>
    </source>
</evidence>
<dbReference type="GO" id="GO:0008413">
    <property type="term" value="F:8-oxo-7,8-dihydroguanosine triphosphate pyrophosphatase activity"/>
    <property type="evidence" value="ECO:0007669"/>
    <property type="project" value="TreeGrafter"/>
</dbReference>
<dbReference type="GO" id="GO:0044715">
    <property type="term" value="F:8-oxo-dGDP phosphatase activity"/>
    <property type="evidence" value="ECO:0007669"/>
    <property type="project" value="TreeGrafter"/>
</dbReference>
<keyword evidence="3" id="KW-0515">Mutator protein</keyword>
<evidence type="ECO:0000256" key="6">
    <source>
        <dbReference type="ARBA" id="ARBA00022763"/>
    </source>
</evidence>
<dbReference type="PANTHER" id="PTHR47707">
    <property type="entry name" value="8-OXO-DGTP DIPHOSPHATASE"/>
    <property type="match status" value="1"/>
</dbReference>
<gene>
    <name evidence="14" type="ORF">A2756_00755</name>
</gene>
<dbReference type="GO" id="GO:0035539">
    <property type="term" value="F:8-oxo-7,8-dihydrodeoxyguanosine triphosphate pyrophosphatase activity"/>
    <property type="evidence" value="ECO:0007669"/>
    <property type="project" value="UniProtKB-EC"/>
</dbReference>
<dbReference type="GO" id="GO:0006260">
    <property type="term" value="P:DNA replication"/>
    <property type="evidence" value="ECO:0007669"/>
    <property type="project" value="UniProtKB-KW"/>
</dbReference>
<evidence type="ECO:0000256" key="10">
    <source>
        <dbReference type="ARBA" id="ARBA00035861"/>
    </source>
</evidence>
<reference evidence="14 15" key="1">
    <citation type="journal article" date="2016" name="Nat. Commun.">
        <title>Thousands of microbial genomes shed light on interconnected biogeochemical processes in an aquifer system.</title>
        <authorList>
            <person name="Anantharaman K."/>
            <person name="Brown C.T."/>
            <person name="Hug L.A."/>
            <person name="Sharon I."/>
            <person name="Castelle C.J."/>
            <person name="Probst A.J."/>
            <person name="Thomas B.C."/>
            <person name="Singh A."/>
            <person name="Wilkins M.J."/>
            <person name="Karaoz U."/>
            <person name="Brodie E.L."/>
            <person name="Williams K.H."/>
            <person name="Hubbard S.S."/>
            <person name="Banfield J.F."/>
        </authorList>
    </citation>
    <scope>NUCLEOTIDE SEQUENCE [LARGE SCALE GENOMIC DNA]</scope>
</reference>
<organism evidence="14 15">
    <name type="scientific">Candidatus Ryanbacteria bacterium RIFCSPHIGHO2_01_FULL_48_27</name>
    <dbReference type="NCBI Taxonomy" id="1802115"/>
    <lineage>
        <taxon>Bacteria</taxon>
        <taxon>Candidatus Ryaniibacteriota</taxon>
    </lineage>
</organism>
<comment type="similarity">
    <text evidence="2 12">Belongs to the Nudix hydrolase family.</text>
</comment>